<proteinExistence type="inferred from homology"/>
<dbReference type="Pfam" id="PF00128">
    <property type="entry name" value="Alpha-amylase"/>
    <property type="match status" value="1"/>
</dbReference>
<comment type="similarity">
    <text evidence="1">Belongs to the glycosyl hydrolase 13 family.</text>
</comment>
<evidence type="ECO:0000313" key="4">
    <source>
        <dbReference type="Proteomes" id="UP000377595"/>
    </source>
</evidence>
<dbReference type="GO" id="GO:0009313">
    <property type="term" value="P:oligosaccharide catabolic process"/>
    <property type="evidence" value="ECO:0007669"/>
    <property type="project" value="TreeGrafter"/>
</dbReference>
<evidence type="ECO:0000313" key="3">
    <source>
        <dbReference type="EMBL" id="GES25008.1"/>
    </source>
</evidence>
<dbReference type="GO" id="GO:0004556">
    <property type="term" value="F:alpha-amylase activity"/>
    <property type="evidence" value="ECO:0007669"/>
    <property type="project" value="TreeGrafter"/>
</dbReference>
<feature type="domain" description="Glycosyl hydrolase family 13 catalytic" evidence="2">
    <location>
        <begin position="12"/>
        <end position="404"/>
    </location>
</feature>
<evidence type="ECO:0000256" key="1">
    <source>
        <dbReference type="ARBA" id="ARBA00008061"/>
    </source>
</evidence>
<dbReference type="SMART" id="SM00642">
    <property type="entry name" value="Aamy"/>
    <property type="match status" value="1"/>
</dbReference>
<dbReference type="CDD" id="cd11332">
    <property type="entry name" value="AmyAc_OligoGlu_TS"/>
    <property type="match status" value="1"/>
</dbReference>
<keyword evidence="4" id="KW-1185">Reference proteome</keyword>
<dbReference type="SUPFAM" id="SSF51445">
    <property type="entry name" value="(Trans)glycosidases"/>
    <property type="match status" value="1"/>
</dbReference>
<protein>
    <submittedName>
        <fullName evidence="3">Alpha-glucosidase</fullName>
    </submittedName>
</protein>
<dbReference type="Gene3D" id="3.90.400.10">
    <property type="entry name" value="Oligo-1,6-glucosidase, Domain 2"/>
    <property type="match status" value="1"/>
</dbReference>
<dbReference type="RefSeq" id="WP_246265057.1">
    <property type="nucleotide sequence ID" value="NZ_BAAAHM010000033.1"/>
</dbReference>
<name>A0A5M3Y2L1_9ACTN</name>
<accession>A0A5M3Y2L1</accession>
<dbReference type="AlphaFoldDB" id="A0A5M3Y2L1"/>
<organism evidence="3 4">
    <name type="scientific">Acrocarpospora pleiomorpha</name>
    <dbReference type="NCBI Taxonomy" id="90975"/>
    <lineage>
        <taxon>Bacteria</taxon>
        <taxon>Bacillati</taxon>
        <taxon>Actinomycetota</taxon>
        <taxon>Actinomycetes</taxon>
        <taxon>Streptosporangiales</taxon>
        <taxon>Streptosporangiaceae</taxon>
        <taxon>Acrocarpospora</taxon>
    </lineage>
</organism>
<sequence length="521" mass="56783">MTQWWRDAVVYQIYPRSFADGNGDGTGDFAGALARLPYLAELGVDAVWFSPFYPSPLADGGYDVADYCDVDPRFGTLADFDTFVAAAAGHGIRVIVDIVPNHCSSAHPAFQAALAAGPGSPERDLFIFRDAPGNTAPNNWQSLFGGPAWTQTPDGQWYLHLFDSSQPDWNWANPAVPAMFEKVLRFWLDRGVAGLRVDVAHGLFKDPELPDVPDPTPSDRPSPWFHRPELVAHYATWRAILDSYPEDVFPGRRTAVGEFWGDEITHLEPYFIPGGMPQAFNFFLFQTAWDAAALRHTITASITLAEGSDVVAPWVISNHDVMRPVSRYGAPAAPARSDAEVDVALGTRRARAAALLLLALPGSAYVYQGEELGLPEFLDIPAADRDDPVYRRSEGARLGRDGCRVPIPWSGTAQPYGFTEGTSTWLPQPSGWGSLTVEAQLADPTSTLALYRQAIAGRPAGEFAWLDGYDLAFTRGEDFACVLNLGAEPVPLPAYESVLLASGTITDGVLPTDSAVWLRLR</sequence>
<dbReference type="PANTHER" id="PTHR10357:SF179">
    <property type="entry name" value="NEUTRAL AND BASIC AMINO ACID TRANSPORT PROTEIN RBAT"/>
    <property type="match status" value="1"/>
</dbReference>
<comment type="caution">
    <text evidence="3">The sequence shown here is derived from an EMBL/GenBank/DDBJ whole genome shotgun (WGS) entry which is preliminary data.</text>
</comment>
<reference evidence="3 4" key="1">
    <citation type="submission" date="2019-10" db="EMBL/GenBank/DDBJ databases">
        <title>Whole genome shotgun sequence of Acrocarpospora pleiomorpha NBRC 16267.</title>
        <authorList>
            <person name="Ichikawa N."/>
            <person name="Kimura A."/>
            <person name="Kitahashi Y."/>
            <person name="Komaki H."/>
            <person name="Oguchi A."/>
        </authorList>
    </citation>
    <scope>NUCLEOTIDE SEQUENCE [LARGE SCALE GENOMIC DNA]</scope>
    <source>
        <strain evidence="3 4">NBRC 16267</strain>
    </source>
</reference>
<dbReference type="InterPro" id="IPR006047">
    <property type="entry name" value="GH13_cat_dom"/>
</dbReference>
<dbReference type="InterPro" id="IPR045857">
    <property type="entry name" value="O16G_dom_2"/>
</dbReference>
<gene>
    <name evidence="3" type="primary">malZ</name>
    <name evidence="3" type="ORF">Aple_079070</name>
</gene>
<dbReference type="Gene3D" id="3.20.20.80">
    <property type="entry name" value="Glycosidases"/>
    <property type="match status" value="1"/>
</dbReference>
<evidence type="ECO:0000259" key="2">
    <source>
        <dbReference type="SMART" id="SM00642"/>
    </source>
</evidence>
<dbReference type="InterPro" id="IPR017853">
    <property type="entry name" value="GH"/>
</dbReference>
<dbReference type="Proteomes" id="UP000377595">
    <property type="component" value="Unassembled WGS sequence"/>
</dbReference>
<dbReference type="PANTHER" id="PTHR10357">
    <property type="entry name" value="ALPHA-AMYLASE FAMILY MEMBER"/>
    <property type="match status" value="1"/>
</dbReference>
<dbReference type="EMBL" id="BLAF01000060">
    <property type="protein sequence ID" value="GES25008.1"/>
    <property type="molecule type" value="Genomic_DNA"/>
</dbReference>